<evidence type="ECO:0000313" key="4">
    <source>
        <dbReference type="Proteomes" id="UP000559404"/>
    </source>
</evidence>
<comment type="similarity">
    <text evidence="2">Belongs to the anhydro-N-acetylmuramic acid kinase family.</text>
</comment>
<dbReference type="PANTHER" id="PTHR30605:SF0">
    <property type="entry name" value="ANHYDRO-N-ACETYLMURAMIC ACID KINASE"/>
    <property type="match status" value="1"/>
</dbReference>
<comment type="pathway">
    <text evidence="2">Amino-sugar metabolism; 1,6-anhydro-N-acetylmuramate degradation.</text>
</comment>
<name>A0A838XR66_9HYPH</name>
<evidence type="ECO:0000256" key="1">
    <source>
        <dbReference type="ARBA" id="ARBA00023277"/>
    </source>
</evidence>
<dbReference type="GO" id="GO:0016301">
    <property type="term" value="F:kinase activity"/>
    <property type="evidence" value="ECO:0007669"/>
    <property type="project" value="UniProtKB-KW"/>
</dbReference>
<dbReference type="GO" id="GO:0016773">
    <property type="term" value="F:phosphotransferase activity, alcohol group as acceptor"/>
    <property type="evidence" value="ECO:0007669"/>
    <property type="project" value="UniProtKB-UniRule"/>
</dbReference>
<comment type="function">
    <text evidence="2">Catalyzes the specific phosphorylation of 1,6-anhydro-N-acetylmuramic acid (anhMurNAc) with the simultaneous cleavage of the 1,6-anhydro ring, generating MurNAc-6-P. Is required for the utilization of anhMurNAc either imported from the medium or derived from its own cell wall murein, and thus plays a role in cell wall recycling.</text>
</comment>
<dbReference type="PANTHER" id="PTHR30605">
    <property type="entry name" value="ANHYDRO-N-ACETYLMURAMIC ACID KINASE"/>
    <property type="match status" value="1"/>
</dbReference>
<dbReference type="GO" id="GO:0006040">
    <property type="term" value="P:amino sugar metabolic process"/>
    <property type="evidence" value="ECO:0007669"/>
    <property type="project" value="InterPro"/>
</dbReference>
<reference evidence="3 4" key="1">
    <citation type="submission" date="2020-07" db="EMBL/GenBank/DDBJ databases">
        <authorList>
            <person name="Li M."/>
        </authorList>
    </citation>
    <scope>NUCLEOTIDE SEQUENCE [LARGE SCALE GENOMIC DNA]</scope>
    <source>
        <strain evidence="3 4">DSM 23284</strain>
    </source>
</reference>
<dbReference type="GO" id="GO:0009254">
    <property type="term" value="P:peptidoglycan turnover"/>
    <property type="evidence" value="ECO:0007669"/>
    <property type="project" value="UniProtKB-UniRule"/>
</dbReference>
<evidence type="ECO:0000313" key="3">
    <source>
        <dbReference type="EMBL" id="MBA4611178.1"/>
    </source>
</evidence>
<accession>A0A838XR66</accession>
<gene>
    <name evidence="2" type="primary">anmK</name>
    <name evidence="3" type="ORF">H1W37_05930</name>
</gene>
<dbReference type="NCBIfam" id="NF007141">
    <property type="entry name" value="PRK09585.1-5"/>
    <property type="match status" value="1"/>
</dbReference>
<keyword evidence="2" id="KW-0067">ATP-binding</keyword>
<dbReference type="UniPathway" id="UPA00544"/>
<dbReference type="EC" id="2.7.1.170" evidence="2"/>
<dbReference type="Proteomes" id="UP000559404">
    <property type="component" value="Unassembled WGS sequence"/>
</dbReference>
<proteinExistence type="inferred from homology"/>
<keyword evidence="4" id="KW-1185">Reference proteome</keyword>
<dbReference type="AlphaFoldDB" id="A0A838XR66"/>
<dbReference type="GO" id="GO:0097175">
    <property type="term" value="P:1,6-anhydro-N-acetyl-beta-muramic acid catabolic process"/>
    <property type="evidence" value="ECO:0007669"/>
    <property type="project" value="UniProtKB-UniRule"/>
</dbReference>
<dbReference type="UniPathway" id="UPA00343"/>
<keyword evidence="1 2" id="KW-0119">Carbohydrate metabolism</keyword>
<evidence type="ECO:0000256" key="2">
    <source>
        <dbReference type="HAMAP-Rule" id="MF_01270"/>
    </source>
</evidence>
<dbReference type="RefSeq" id="WP_181759376.1">
    <property type="nucleotide sequence ID" value="NZ_BMCR01000002.1"/>
</dbReference>
<dbReference type="EMBL" id="JACEON010000004">
    <property type="protein sequence ID" value="MBA4611178.1"/>
    <property type="molecule type" value="Genomic_DNA"/>
</dbReference>
<dbReference type="InterPro" id="IPR043129">
    <property type="entry name" value="ATPase_NBD"/>
</dbReference>
<comment type="pathway">
    <text evidence="2">Cell wall biogenesis; peptidoglycan recycling.</text>
</comment>
<protein>
    <recommendedName>
        <fullName evidence="2">Anhydro-N-acetylmuramic acid kinase</fullName>
        <ecNumber evidence="2">2.7.1.170</ecNumber>
    </recommendedName>
    <alternativeName>
        <fullName evidence="2">AnhMurNAc kinase</fullName>
    </alternativeName>
</protein>
<keyword evidence="2 3" id="KW-0418">Kinase</keyword>
<comment type="catalytic activity">
    <reaction evidence="2">
        <text>1,6-anhydro-N-acetyl-beta-muramate + ATP + H2O = N-acetyl-D-muramate 6-phosphate + ADP + H(+)</text>
        <dbReference type="Rhea" id="RHEA:24952"/>
        <dbReference type="ChEBI" id="CHEBI:15377"/>
        <dbReference type="ChEBI" id="CHEBI:15378"/>
        <dbReference type="ChEBI" id="CHEBI:30616"/>
        <dbReference type="ChEBI" id="CHEBI:58690"/>
        <dbReference type="ChEBI" id="CHEBI:58722"/>
        <dbReference type="ChEBI" id="CHEBI:456216"/>
        <dbReference type="EC" id="2.7.1.170"/>
    </reaction>
</comment>
<dbReference type="GO" id="GO:0005524">
    <property type="term" value="F:ATP binding"/>
    <property type="evidence" value="ECO:0007669"/>
    <property type="project" value="UniProtKB-UniRule"/>
</dbReference>
<dbReference type="SUPFAM" id="SSF53067">
    <property type="entry name" value="Actin-like ATPase domain"/>
    <property type="match status" value="1"/>
</dbReference>
<keyword evidence="2 3" id="KW-0808">Transferase</keyword>
<dbReference type="Pfam" id="PF03702">
    <property type="entry name" value="AnmK"/>
    <property type="match status" value="1"/>
</dbReference>
<reference evidence="3 4" key="2">
    <citation type="submission" date="2020-08" db="EMBL/GenBank/DDBJ databases">
        <title>Stappia taiwanensis sp. nov., isolated from a coastal thermal spring.</title>
        <authorList>
            <person name="Kampfer P."/>
        </authorList>
    </citation>
    <scope>NUCLEOTIDE SEQUENCE [LARGE SCALE GENOMIC DNA]</scope>
    <source>
        <strain evidence="3 4">DSM 23284</strain>
    </source>
</reference>
<sequence>MQPGWAIGLMTGTVLDGQIDIAMIRTDGETIAEFGPWTLAPYPAELRALLIETLREAGKWAFDGPDPAIFAEAEQALTLAQSEAVAAFFEREGIRPADIAAIGFHGQTVLHRAPAPGCPGQTRQLGDGAAMARHLGIPVVNRFRDDDMAAGGQGAPLSAVYHAALLRRSEADGDTAVLNLGGVANITWCDGNGTLVAFDTGPANAPINDWVVRHGLGDMDRDGLIAASGTVDEARLAELLTHPYLSAPYPKSLDRNDFRHAMADGLGAADGAATLTAFSAAAVGRALDLLPRRPNRLIVCGGGRRNPELMRAIGKRAGVRAIPAEEVGWRGDAIEAECFAFLAMRSLRELPISFPLTTGVARPLPGGRLHPTRSAA</sequence>
<dbReference type="HAMAP" id="MF_01270">
    <property type="entry name" value="AnhMurNAc_kinase"/>
    <property type="match status" value="1"/>
</dbReference>
<dbReference type="InterPro" id="IPR005338">
    <property type="entry name" value="Anhydro_N_Ac-Mur_kinase"/>
</dbReference>
<comment type="caution">
    <text evidence="3">The sequence shown here is derived from an EMBL/GenBank/DDBJ whole genome shotgun (WGS) entry which is preliminary data.</text>
</comment>
<keyword evidence="2" id="KW-0547">Nucleotide-binding</keyword>
<organism evidence="3 4">
    <name type="scientific">Stappia taiwanensis</name>
    <dbReference type="NCBI Taxonomy" id="992267"/>
    <lineage>
        <taxon>Bacteria</taxon>
        <taxon>Pseudomonadati</taxon>
        <taxon>Pseudomonadota</taxon>
        <taxon>Alphaproteobacteria</taxon>
        <taxon>Hyphomicrobiales</taxon>
        <taxon>Stappiaceae</taxon>
        <taxon>Stappia</taxon>
    </lineage>
</organism>
<dbReference type="Gene3D" id="3.30.420.40">
    <property type="match status" value="2"/>
</dbReference>
<comment type="caution">
    <text evidence="2">Lacks conserved residue(s) required for the propagation of feature annotation.</text>
</comment>